<dbReference type="EMBL" id="QFOI01000028">
    <property type="protein sequence ID" value="PZP51532.1"/>
    <property type="molecule type" value="Genomic_DNA"/>
</dbReference>
<gene>
    <name evidence="2" type="ORF">DI598_03050</name>
</gene>
<reference evidence="2 3" key="1">
    <citation type="submission" date="2017-11" db="EMBL/GenBank/DDBJ databases">
        <title>Infants hospitalized years apart are colonized by the same room-sourced microbial strains.</title>
        <authorList>
            <person name="Brooks B."/>
            <person name="Olm M.R."/>
            <person name="Firek B.A."/>
            <person name="Baker R."/>
            <person name="Thomas B.C."/>
            <person name="Morowitz M.J."/>
            <person name="Banfield J.F."/>
        </authorList>
    </citation>
    <scope>NUCLEOTIDE SEQUENCE [LARGE SCALE GENOMIC DNA]</scope>
    <source>
        <strain evidence="2">S2_009_000_R2_76</strain>
    </source>
</reference>
<keyword evidence="1" id="KW-0472">Membrane</keyword>
<protein>
    <submittedName>
        <fullName evidence="2">FAD-binding oxidoreductase</fullName>
    </submittedName>
</protein>
<dbReference type="Proteomes" id="UP000249645">
    <property type="component" value="Unassembled WGS sequence"/>
</dbReference>
<accession>A0A2W5H7U5</accession>
<feature type="transmembrane region" description="Helical" evidence="1">
    <location>
        <begin position="94"/>
        <end position="115"/>
    </location>
</feature>
<evidence type="ECO:0000256" key="1">
    <source>
        <dbReference type="SAM" id="Phobius"/>
    </source>
</evidence>
<feature type="non-terminal residue" evidence="2">
    <location>
        <position position="127"/>
    </location>
</feature>
<proteinExistence type="predicted"/>
<keyword evidence="1" id="KW-1133">Transmembrane helix</keyword>
<dbReference type="AlphaFoldDB" id="A0A2W5H7U5"/>
<evidence type="ECO:0000313" key="3">
    <source>
        <dbReference type="Proteomes" id="UP000249645"/>
    </source>
</evidence>
<sequence>MSPRPQYASRNIDTISLNVLVPRLQANYLEINSLSVEDHQYVVVKGLDNDGKEVNDYIDPSNGKPITGHKDQSAFIQSVTSFHRSLFLHETGRFFIGLTSFLLILITVSGIILVIKQQKSIKRFFAS</sequence>
<name>A0A2W5H7U5_9SPHI</name>
<dbReference type="InterPro" id="IPR005625">
    <property type="entry name" value="PepSY-ass_TM"/>
</dbReference>
<keyword evidence="1" id="KW-0812">Transmembrane</keyword>
<dbReference type="Pfam" id="PF03929">
    <property type="entry name" value="PepSY_TM"/>
    <property type="match status" value="1"/>
</dbReference>
<comment type="caution">
    <text evidence="2">The sequence shown here is derived from an EMBL/GenBank/DDBJ whole genome shotgun (WGS) entry which is preliminary data.</text>
</comment>
<organism evidence="2 3">
    <name type="scientific">Pseudopedobacter saltans</name>
    <dbReference type="NCBI Taxonomy" id="151895"/>
    <lineage>
        <taxon>Bacteria</taxon>
        <taxon>Pseudomonadati</taxon>
        <taxon>Bacteroidota</taxon>
        <taxon>Sphingobacteriia</taxon>
        <taxon>Sphingobacteriales</taxon>
        <taxon>Sphingobacteriaceae</taxon>
        <taxon>Pseudopedobacter</taxon>
    </lineage>
</organism>
<evidence type="ECO:0000313" key="2">
    <source>
        <dbReference type="EMBL" id="PZP51532.1"/>
    </source>
</evidence>